<dbReference type="InterPro" id="IPR019427">
    <property type="entry name" value="7TM_GPCR_serpentine_rcpt_Srw"/>
</dbReference>
<dbReference type="Pfam" id="PF10324">
    <property type="entry name" value="7TM_GPCR_Srw"/>
    <property type="match status" value="1"/>
</dbReference>
<evidence type="ECO:0000313" key="8">
    <source>
        <dbReference type="Proteomes" id="UP000708208"/>
    </source>
</evidence>
<dbReference type="GO" id="GO:0005886">
    <property type="term" value="C:plasma membrane"/>
    <property type="evidence" value="ECO:0007669"/>
    <property type="project" value="TreeGrafter"/>
</dbReference>
<keyword evidence="8" id="KW-1185">Reference proteome</keyword>
<organism evidence="7 8">
    <name type="scientific">Allacma fusca</name>
    <dbReference type="NCBI Taxonomy" id="39272"/>
    <lineage>
        <taxon>Eukaryota</taxon>
        <taxon>Metazoa</taxon>
        <taxon>Ecdysozoa</taxon>
        <taxon>Arthropoda</taxon>
        <taxon>Hexapoda</taxon>
        <taxon>Collembola</taxon>
        <taxon>Symphypleona</taxon>
        <taxon>Sminthuridae</taxon>
        <taxon>Allacma</taxon>
    </lineage>
</organism>
<evidence type="ECO:0000259" key="6">
    <source>
        <dbReference type="PROSITE" id="PS50262"/>
    </source>
</evidence>
<keyword evidence="3 5" id="KW-1133">Transmembrane helix</keyword>
<keyword evidence="2 5" id="KW-0812">Transmembrane</keyword>
<evidence type="ECO:0000256" key="3">
    <source>
        <dbReference type="ARBA" id="ARBA00022989"/>
    </source>
</evidence>
<dbReference type="PANTHER" id="PTHR46273:SF4">
    <property type="entry name" value="AT19640P"/>
    <property type="match status" value="1"/>
</dbReference>
<dbReference type="EMBL" id="CAJVCH010570104">
    <property type="protein sequence ID" value="CAG7834079.1"/>
    <property type="molecule type" value="Genomic_DNA"/>
</dbReference>
<feature type="transmembrane region" description="Helical" evidence="5">
    <location>
        <begin position="145"/>
        <end position="164"/>
    </location>
</feature>
<evidence type="ECO:0000256" key="1">
    <source>
        <dbReference type="ARBA" id="ARBA00004370"/>
    </source>
</evidence>
<dbReference type="InterPro" id="IPR017452">
    <property type="entry name" value="GPCR_Rhodpsn_7TM"/>
</dbReference>
<comment type="caution">
    <text evidence="7">The sequence shown here is derived from an EMBL/GenBank/DDBJ whole genome shotgun (WGS) entry which is preliminary data.</text>
</comment>
<proteinExistence type="predicted"/>
<dbReference type="PROSITE" id="PS50262">
    <property type="entry name" value="G_PROTEIN_RECEP_F1_2"/>
    <property type="match status" value="1"/>
</dbReference>
<feature type="transmembrane region" description="Helical" evidence="5">
    <location>
        <begin position="47"/>
        <end position="65"/>
    </location>
</feature>
<evidence type="ECO:0000256" key="5">
    <source>
        <dbReference type="SAM" id="Phobius"/>
    </source>
</evidence>
<evidence type="ECO:0000256" key="4">
    <source>
        <dbReference type="ARBA" id="ARBA00023136"/>
    </source>
</evidence>
<feature type="transmembrane region" description="Helical" evidence="5">
    <location>
        <begin position="106"/>
        <end position="130"/>
    </location>
</feature>
<dbReference type="OrthoDB" id="5864054at2759"/>
<gene>
    <name evidence="7" type="ORF">AFUS01_LOCUS43618</name>
</gene>
<dbReference type="PANTHER" id="PTHR46273">
    <property type="entry name" value="MYOSUPPRESSIN RECEPTOR 1, ISOFORM B-RELATED"/>
    <property type="match status" value="1"/>
</dbReference>
<dbReference type="SUPFAM" id="SSF81321">
    <property type="entry name" value="Family A G protein-coupled receptor-like"/>
    <property type="match status" value="1"/>
</dbReference>
<protein>
    <recommendedName>
        <fullName evidence="6">G-protein coupled receptors family 1 profile domain-containing protein</fullName>
    </recommendedName>
</protein>
<sequence length="205" mass="23152">MFLFCLFTWGAPPGKQRLDLDIKIKQNSNQHECSLLNKTTTGNWDSVVIKIIPCIALTVVSFRLINALIEAKRRKALLVSKRVTVNAKGHPENNNDSSSDRTTKMLLAVLVLFLITEFPQGIMALLSVLLGEQFFKECYVPLGDLMDFIALLNSAINFILYCVMSKKFRETFSQIFYIERLRARITSDFTSSSKEGDSKTISTTV</sequence>
<evidence type="ECO:0000256" key="2">
    <source>
        <dbReference type="ARBA" id="ARBA00022692"/>
    </source>
</evidence>
<evidence type="ECO:0000313" key="7">
    <source>
        <dbReference type="EMBL" id="CAG7834079.1"/>
    </source>
</evidence>
<keyword evidence="4 5" id="KW-0472">Membrane</keyword>
<feature type="domain" description="G-protein coupled receptors family 1 profile" evidence="6">
    <location>
        <begin position="1"/>
        <end position="161"/>
    </location>
</feature>
<accession>A0A8J2LK71</accession>
<dbReference type="Proteomes" id="UP000708208">
    <property type="component" value="Unassembled WGS sequence"/>
</dbReference>
<comment type="subcellular location">
    <subcellularLocation>
        <location evidence="1">Membrane</location>
    </subcellularLocation>
</comment>
<dbReference type="AlphaFoldDB" id="A0A8J2LK71"/>
<dbReference type="InterPro" id="IPR053219">
    <property type="entry name" value="GPCR_Dmsr-1"/>
</dbReference>
<dbReference type="GO" id="GO:0008528">
    <property type="term" value="F:G protein-coupled peptide receptor activity"/>
    <property type="evidence" value="ECO:0007669"/>
    <property type="project" value="InterPro"/>
</dbReference>
<reference evidence="7" key="1">
    <citation type="submission" date="2021-06" db="EMBL/GenBank/DDBJ databases">
        <authorList>
            <person name="Hodson N. C."/>
            <person name="Mongue J. A."/>
            <person name="Jaron S. K."/>
        </authorList>
    </citation>
    <scope>NUCLEOTIDE SEQUENCE</scope>
</reference>
<name>A0A8J2LK71_9HEXA</name>